<dbReference type="GO" id="GO:0043190">
    <property type="term" value="C:ATP-binding cassette (ABC) transporter complex"/>
    <property type="evidence" value="ECO:0007669"/>
    <property type="project" value="InterPro"/>
</dbReference>
<dbReference type="PANTHER" id="PTHR30614:SF0">
    <property type="entry name" value="L-CYSTINE TRANSPORT SYSTEM PERMEASE PROTEIN TCYL"/>
    <property type="match status" value="1"/>
</dbReference>
<keyword evidence="4" id="KW-1003">Cell membrane</keyword>
<evidence type="ECO:0000256" key="7">
    <source>
        <dbReference type="ARBA" id="ARBA00022989"/>
    </source>
</evidence>
<dbReference type="PROSITE" id="PS50928">
    <property type="entry name" value="ABC_TM1"/>
    <property type="match status" value="1"/>
</dbReference>
<sequence>MLAPSQLVSYILPGVILTIELTVLGNLLAAGIAFTVGFARLSKSTWLRLSARIFTEFFRGTSMYVQLFWAYFVLPLFGLALTPFQAAVLVLGLNSGAYASEIVRGAMLALPREQLEACIALNLSRWQRLRRVLLPQALLLMIPPFSNSFVELLKSTSIVSLISLSDMTFRAQTMRTQTGNTAIPFLTILILYFALALFISKVMRALERRLTPKAA</sequence>
<dbReference type="NCBIfam" id="TIGR01726">
    <property type="entry name" value="HEQRo_perm_3TM"/>
    <property type="match status" value="1"/>
</dbReference>
<dbReference type="NCBIfam" id="TIGR03004">
    <property type="entry name" value="ectoine_ehuC"/>
    <property type="match status" value="1"/>
</dbReference>
<dbReference type="STRING" id="989370.AOQ71_18615"/>
<dbReference type="GO" id="GO:0022857">
    <property type="term" value="F:transmembrane transporter activity"/>
    <property type="evidence" value="ECO:0007669"/>
    <property type="project" value="InterPro"/>
</dbReference>
<feature type="transmembrane region" description="Helical" evidence="9">
    <location>
        <begin position="182"/>
        <end position="199"/>
    </location>
</feature>
<dbReference type="Proteomes" id="UP000051936">
    <property type="component" value="Unassembled WGS sequence"/>
</dbReference>
<evidence type="ECO:0000256" key="2">
    <source>
        <dbReference type="ARBA" id="ARBA00010072"/>
    </source>
</evidence>
<dbReference type="InterPro" id="IPR035906">
    <property type="entry name" value="MetI-like_sf"/>
</dbReference>
<dbReference type="CDD" id="cd06261">
    <property type="entry name" value="TM_PBP2"/>
    <property type="match status" value="1"/>
</dbReference>
<accession>A0A0R3DU26</accession>
<keyword evidence="6" id="KW-0029">Amino-acid transport</keyword>
<keyword evidence="7 9" id="KW-1133">Transmembrane helix</keyword>
<evidence type="ECO:0000256" key="1">
    <source>
        <dbReference type="ARBA" id="ARBA00004429"/>
    </source>
</evidence>
<proteinExistence type="inferred from homology"/>
<evidence type="ECO:0000256" key="3">
    <source>
        <dbReference type="ARBA" id="ARBA00022448"/>
    </source>
</evidence>
<dbReference type="AlphaFoldDB" id="A0A0R3DU26"/>
<evidence type="ECO:0000256" key="6">
    <source>
        <dbReference type="ARBA" id="ARBA00022970"/>
    </source>
</evidence>
<dbReference type="GO" id="GO:0006865">
    <property type="term" value="P:amino acid transport"/>
    <property type="evidence" value="ECO:0007669"/>
    <property type="project" value="UniProtKB-KW"/>
</dbReference>
<feature type="domain" description="ABC transmembrane type-1" evidence="10">
    <location>
        <begin position="15"/>
        <end position="199"/>
    </location>
</feature>
<keyword evidence="3 9" id="KW-0813">Transport</keyword>
<comment type="subcellular location">
    <subcellularLocation>
        <location evidence="1">Cell inner membrane</location>
        <topology evidence="1">Multi-pass membrane protein</topology>
    </subcellularLocation>
    <subcellularLocation>
        <location evidence="9">Cell membrane</location>
        <topology evidence="9">Multi-pass membrane protein</topology>
    </subcellularLocation>
</comment>
<dbReference type="InterPro" id="IPR043429">
    <property type="entry name" value="ArtM/GltK/GlnP/TcyL/YhdX-like"/>
</dbReference>
<comment type="similarity">
    <text evidence="2">Belongs to the binding-protein-dependent transport system permease family. HisMQ subfamily.</text>
</comment>
<evidence type="ECO:0000256" key="8">
    <source>
        <dbReference type="ARBA" id="ARBA00023136"/>
    </source>
</evidence>
<dbReference type="SUPFAM" id="SSF161098">
    <property type="entry name" value="MetI-like"/>
    <property type="match status" value="1"/>
</dbReference>
<protein>
    <submittedName>
        <fullName evidence="11">Amino acid ABC transporter permease</fullName>
    </submittedName>
</protein>
<dbReference type="Gene3D" id="1.10.3720.10">
    <property type="entry name" value="MetI-like"/>
    <property type="match status" value="1"/>
</dbReference>
<dbReference type="Pfam" id="PF00528">
    <property type="entry name" value="BPD_transp_1"/>
    <property type="match status" value="1"/>
</dbReference>
<comment type="caution">
    <text evidence="11">The sequence shown here is derived from an EMBL/GenBank/DDBJ whole genome shotgun (WGS) entry which is preliminary data.</text>
</comment>
<dbReference type="InterPro" id="IPR000515">
    <property type="entry name" value="MetI-like"/>
</dbReference>
<feature type="transmembrane region" description="Helical" evidence="9">
    <location>
        <begin position="62"/>
        <end position="81"/>
    </location>
</feature>
<name>A0A0R3DU26_9BRAD</name>
<evidence type="ECO:0000313" key="11">
    <source>
        <dbReference type="EMBL" id="KRQ10930.1"/>
    </source>
</evidence>
<dbReference type="InterPro" id="IPR014342">
    <property type="entry name" value="Ectoine_EhuC"/>
</dbReference>
<evidence type="ECO:0000256" key="5">
    <source>
        <dbReference type="ARBA" id="ARBA00022692"/>
    </source>
</evidence>
<dbReference type="OrthoDB" id="9814550at2"/>
<dbReference type="PANTHER" id="PTHR30614">
    <property type="entry name" value="MEMBRANE COMPONENT OF AMINO ACID ABC TRANSPORTER"/>
    <property type="match status" value="1"/>
</dbReference>
<keyword evidence="5 9" id="KW-0812">Transmembrane</keyword>
<evidence type="ECO:0000259" key="10">
    <source>
        <dbReference type="PROSITE" id="PS50928"/>
    </source>
</evidence>
<evidence type="ECO:0000256" key="9">
    <source>
        <dbReference type="RuleBase" id="RU363032"/>
    </source>
</evidence>
<keyword evidence="8 9" id="KW-0472">Membrane</keyword>
<feature type="transmembrane region" description="Helical" evidence="9">
    <location>
        <begin position="12"/>
        <end position="41"/>
    </location>
</feature>
<keyword evidence="12" id="KW-1185">Reference proteome</keyword>
<evidence type="ECO:0000256" key="4">
    <source>
        <dbReference type="ARBA" id="ARBA00022475"/>
    </source>
</evidence>
<reference evidence="11 12" key="1">
    <citation type="submission" date="2015-09" db="EMBL/GenBank/DDBJ databases">
        <title>Draft Genome Sequence of Bradyrhizobium manausense Strain BR 3351T, a Novel Symbiotic Nitrogen-Fixing Alphaproteobacterium Isolated from Brazilian Amazon Rain Forest.</title>
        <authorList>
            <person name="De Araujo J.L."/>
            <person name="Zilli J.E."/>
        </authorList>
    </citation>
    <scope>NUCLEOTIDE SEQUENCE [LARGE SCALE GENOMIC DNA]</scope>
    <source>
        <strain evidence="11 12">BR3351</strain>
    </source>
</reference>
<dbReference type="InterPro" id="IPR010065">
    <property type="entry name" value="AA_ABC_transptr_permease_3TM"/>
</dbReference>
<evidence type="ECO:0000313" key="12">
    <source>
        <dbReference type="Proteomes" id="UP000051936"/>
    </source>
</evidence>
<organism evidence="11 12">
    <name type="scientific">Bradyrhizobium manausense</name>
    <dbReference type="NCBI Taxonomy" id="989370"/>
    <lineage>
        <taxon>Bacteria</taxon>
        <taxon>Pseudomonadati</taxon>
        <taxon>Pseudomonadota</taxon>
        <taxon>Alphaproteobacteria</taxon>
        <taxon>Hyphomicrobiales</taxon>
        <taxon>Nitrobacteraceae</taxon>
        <taxon>Bradyrhizobium</taxon>
    </lineage>
</organism>
<gene>
    <name evidence="11" type="ORF">AOQ71_18615</name>
</gene>
<dbReference type="EMBL" id="LJYG01000082">
    <property type="protein sequence ID" value="KRQ10930.1"/>
    <property type="molecule type" value="Genomic_DNA"/>
</dbReference>
<dbReference type="RefSeq" id="WP_057748991.1">
    <property type="nucleotide sequence ID" value="NZ_LJYG01000082.1"/>
</dbReference>